<evidence type="ECO:0000313" key="1">
    <source>
        <dbReference type="EMBL" id="KAI4870974.1"/>
    </source>
</evidence>
<keyword evidence="2" id="KW-1185">Reference proteome</keyword>
<proteinExistence type="predicted"/>
<protein>
    <submittedName>
        <fullName evidence="1">Uncharacterized protein</fullName>
    </submittedName>
</protein>
<name>A0ACB9ZIM1_9PEZI</name>
<gene>
    <name evidence="1" type="ORF">F4820DRAFT_401005</name>
</gene>
<comment type="caution">
    <text evidence="1">The sequence shown here is derived from an EMBL/GenBank/DDBJ whole genome shotgun (WGS) entry which is preliminary data.</text>
</comment>
<organism evidence="1 2">
    <name type="scientific">Hypoxylon rubiginosum</name>
    <dbReference type="NCBI Taxonomy" id="110542"/>
    <lineage>
        <taxon>Eukaryota</taxon>
        <taxon>Fungi</taxon>
        <taxon>Dikarya</taxon>
        <taxon>Ascomycota</taxon>
        <taxon>Pezizomycotina</taxon>
        <taxon>Sordariomycetes</taxon>
        <taxon>Xylariomycetidae</taxon>
        <taxon>Xylariales</taxon>
        <taxon>Hypoxylaceae</taxon>
        <taxon>Hypoxylon</taxon>
    </lineage>
</organism>
<reference evidence="1 2" key="1">
    <citation type="journal article" date="2022" name="New Phytol.">
        <title>Ecological generalism drives hyperdiversity of secondary metabolite gene clusters in xylarialean endophytes.</title>
        <authorList>
            <person name="Franco M.E.E."/>
            <person name="Wisecaver J.H."/>
            <person name="Arnold A.E."/>
            <person name="Ju Y.M."/>
            <person name="Slot J.C."/>
            <person name="Ahrendt S."/>
            <person name="Moore L.P."/>
            <person name="Eastman K.E."/>
            <person name="Scott K."/>
            <person name="Konkel Z."/>
            <person name="Mondo S.J."/>
            <person name="Kuo A."/>
            <person name="Hayes R.D."/>
            <person name="Haridas S."/>
            <person name="Andreopoulos B."/>
            <person name="Riley R."/>
            <person name="LaButti K."/>
            <person name="Pangilinan J."/>
            <person name="Lipzen A."/>
            <person name="Amirebrahimi M."/>
            <person name="Yan J."/>
            <person name="Adam C."/>
            <person name="Keymanesh K."/>
            <person name="Ng V."/>
            <person name="Louie K."/>
            <person name="Northen T."/>
            <person name="Drula E."/>
            <person name="Henrissat B."/>
            <person name="Hsieh H.M."/>
            <person name="Youens-Clark K."/>
            <person name="Lutzoni F."/>
            <person name="Miadlikowska J."/>
            <person name="Eastwood D.C."/>
            <person name="Hamelin R.C."/>
            <person name="Grigoriev I.V."/>
            <person name="U'Ren J.M."/>
        </authorList>
    </citation>
    <scope>NUCLEOTIDE SEQUENCE [LARGE SCALE GENOMIC DNA]</scope>
    <source>
        <strain evidence="1 2">CBS 119005</strain>
    </source>
</reference>
<dbReference type="EMBL" id="MU393421">
    <property type="protein sequence ID" value="KAI4870974.1"/>
    <property type="molecule type" value="Genomic_DNA"/>
</dbReference>
<sequence length="520" mass="59478">MVGVTRSKRCQRCKRIKVKCDEKWPTCTPCVRAKVQCSGPPAVTTRFINNSRQANGETANGDEVATGSSIADRPAGSLEKIRSQDLPGGASFNHFRLHSHEPKKNLTTVADRVAARLVGFIGNENASWDFLVYTGYIRHLPVRLSRSAALRDCVALMTSSWANYKRNLPVEQVMDSGLYGKTLRSLQRAIDDDRERLSCETLAAVTILERLELFFDTRRPHHKARHTIGIQNLMVNRGPPELDDHLDVHLALENHATLIFHWIQEGGNNFFFTSSAWKQAVQRMESMLVGSVSKERMDNYAIGYWYGYWPGLVHEFRSISIDPDTNSQREKAIVLRDQVIDLETKIRATGEPIMEKYFRTGLIVEQPDPDTSVGKKYYFESLDSMSFLLSYVMIRIVINRILYHSKVILGEEDTLLEVEHREVCIQTWMVLPFIRELGWIASMLYIAPLCLSYEGADDAEKEYLLEFLIRVVEYKRRNVENREAIGVHMLNMARAMTGRSLFDTTVTSRDEDDLEEATEE</sequence>
<evidence type="ECO:0000313" key="2">
    <source>
        <dbReference type="Proteomes" id="UP001497700"/>
    </source>
</evidence>
<accession>A0ACB9ZIM1</accession>
<dbReference type="Proteomes" id="UP001497700">
    <property type="component" value="Unassembled WGS sequence"/>
</dbReference>